<dbReference type="Proteomes" id="UP000540490">
    <property type="component" value="Unassembled WGS sequence"/>
</dbReference>
<dbReference type="AlphaFoldDB" id="A0A7W4IMB1"/>
<name>A0A7W4IMB1_9PROT</name>
<keyword evidence="3" id="KW-1185">Reference proteome</keyword>
<evidence type="ECO:0000313" key="4">
    <source>
        <dbReference type="Proteomes" id="UP000561077"/>
    </source>
</evidence>
<accession>A0A7W4IMB1</accession>
<dbReference type="Proteomes" id="UP000561077">
    <property type="component" value="Unassembled WGS sequence"/>
</dbReference>
<dbReference type="EMBL" id="JABEQO010000016">
    <property type="protein sequence ID" value="MBB2165473.1"/>
    <property type="molecule type" value="Genomic_DNA"/>
</dbReference>
<evidence type="ECO:0000313" key="1">
    <source>
        <dbReference type="EMBL" id="MBB2165473.1"/>
    </source>
</evidence>
<reference evidence="3 4" key="1">
    <citation type="submission" date="2020-04" db="EMBL/GenBank/DDBJ databases">
        <title>Description of novel Gluconacetobacter.</title>
        <authorList>
            <person name="Sombolestani A."/>
        </authorList>
    </citation>
    <scope>NUCLEOTIDE SEQUENCE [LARGE SCALE GENOMIC DNA]</scope>
    <source>
        <strain evidence="2 3">LMG 1728</strain>
        <strain evidence="1 4">LMG 1731</strain>
    </source>
</reference>
<proteinExistence type="predicted"/>
<comment type="caution">
    <text evidence="1">The sequence shown here is derived from an EMBL/GenBank/DDBJ whole genome shotgun (WGS) entry which is preliminary data.</text>
</comment>
<sequence length="62" mass="6434">MLALTVLSGWRARGLCALCRGAAFQHAVALKPVVEAASGVPAGSICDIFLWNLEYAGSGMDP</sequence>
<protein>
    <submittedName>
        <fullName evidence="1">Uncharacterized protein</fullName>
    </submittedName>
</protein>
<evidence type="ECO:0000313" key="2">
    <source>
        <dbReference type="EMBL" id="MBB2194609.1"/>
    </source>
</evidence>
<gene>
    <name evidence="2" type="ORF">HLH25_13375</name>
    <name evidence="1" type="ORF">HLH26_13190</name>
</gene>
<dbReference type="EMBL" id="JABEQN010000016">
    <property type="protein sequence ID" value="MBB2194609.1"/>
    <property type="molecule type" value="Genomic_DNA"/>
</dbReference>
<evidence type="ECO:0000313" key="3">
    <source>
        <dbReference type="Proteomes" id="UP000540490"/>
    </source>
</evidence>
<organism evidence="1 4">
    <name type="scientific">Gluconacetobacter dulcium</name>
    <dbReference type="NCBI Taxonomy" id="2729096"/>
    <lineage>
        <taxon>Bacteria</taxon>
        <taxon>Pseudomonadati</taxon>
        <taxon>Pseudomonadota</taxon>
        <taxon>Alphaproteobacteria</taxon>
        <taxon>Acetobacterales</taxon>
        <taxon>Acetobacteraceae</taxon>
        <taxon>Gluconacetobacter</taxon>
    </lineage>
</organism>